<dbReference type="EMBL" id="ASHM01242199">
    <property type="protein sequence ID" value="PNX69133.1"/>
    <property type="molecule type" value="Genomic_DNA"/>
</dbReference>
<sequence length="47" mass="4483">LSSSHLYNVVLEGVSAGTPSMCPAHGSGAPAVECSAAGSGQSDQPAP</sequence>
<proteinExistence type="predicted"/>
<dbReference type="AlphaFoldDB" id="A0A2K3KS89"/>
<reference evidence="1 2" key="1">
    <citation type="journal article" date="2014" name="Am. J. Bot.">
        <title>Genome assembly and annotation for red clover (Trifolium pratense; Fabaceae).</title>
        <authorList>
            <person name="Istvanek J."/>
            <person name="Jaros M."/>
            <person name="Krenek A."/>
            <person name="Repkova J."/>
        </authorList>
    </citation>
    <scope>NUCLEOTIDE SEQUENCE [LARGE SCALE GENOMIC DNA]</scope>
    <source>
        <strain evidence="2">cv. Tatra</strain>
        <tissue evidence="1">Young leaves</tissue>
    </source>
</reference>
<accession>A0A2K3KS89</accession>
<gene>
    <name evidence="1" type="ORF">L195_g064296</name>
</gene>
<feature type="non-terminal residue" evidence="1">
    <location>
        <position position="47"/>
    </location>
</feature>
<dbReference type="Proteomes" id="UP000236291">
    <property type="component" value="Unassembled WGS sequence"/>
</dbReference>
<comment type="caution">
    <text evidence="1">The sequence shown here is derived from an EMBL/GenBank/DDBJ whole genome shotgun (WGS) entry which is preliminary data.</text>
</comment>
<feature type="non-terminal residue" evidence="1">
    <location>
        <position position="1"/>
    </location>
</feature>
<protein>
    <submittedName>
        <fullName evidence="1">Uncharacterized protein</fullName>
    </submittedName>
</protein>
<name>A0A2K3KS89_TRIPR</name>
<reference evidence="1 2" key="2">
    <citation type="journal article" date="2017" name="Front. Plant Sci.">
        <title>Gene Classification and Mining of Molecular Markers Useful in Red Clover (Trifolium pratense) Breeding.</title>
        <authorList>
            <person name="Istvanek J."/>
            <person name="Dluhosova J."/>
            <person name="Dluhos P."/>
            <person name="Patkova L."/>
            <person name="Nedelnik J."/>
            <person name="Repkova J."/>
        </authorList>
    </citation>
    <scope>NUCLEOTIDE SEQUENCE [LARGE SCALE GENOMIC DNA]</scope>
    <source>
        <strain evidence="2">cv. Tatra</strain>
        <tissue evidence="1">Young leaves</tissue>
    </source>
</reference>
<organism evidence="1 2">
    <name type="scientific">Trifolium pratense</name>
    <name type="common">Red clover</name>
    <dbReference type="NCBI Taxonomy" id="57577"/>
    <lineage>
        <taxon>Eukaryota</taxon>
        <taxon>Viridiplantae</taxon>
        <taxon>Streptophyta</taxon>
        <taxon>Embryophyta</taxon>
        <taxon>Tracheophyta</taxon>
        <taxon>Spermatophyta</taxon>
        <taxon>Magnoliopsida</taxon>
        <taxon>eudicotyledons</taxon>
        <taxon>Gunneridae</taxon>
        <taxon>Pentapetalae</taxon>
        <taxon>rosids</taxon>
        <taxon>fabids</taxon>
        <taxon>Fabales</taxon>
        <taxon>Fabaceae</taxon>
        <taxon>Papilionoideae</taxon>
        <taxon>50 kb inversion clade</taxon>
        <taxon>NPAAA clade</taxon>
        <taxon>Hologalegina</taxon>
        <taxon>IRL clade</taxon>
        <taxon>Trifolieae</taxon>
        <taxon>Trifolium</taxon>
    </lineage>
</organism>
<evidence type="ECO:0000313" key="1">
    <source>
        <dbReference type="EMBL" id="PNX69133.1"/>
    </source>
</evidence>
<evidence type="ECO:0000313" key="2">
    <source>
        <dbReference type="Proteomes" id="UP000236291"/>
    </source>
</evidence>